<feature type="compositionally biased region" description="Low complexity" evidence="6">
    <location>
        <begin position="11"/>
        <end position="21"/>
    </location>
</feature>
<protein>
    <submittedName>
        <fullName evidence="8">TetR family transcriptional regulator</fullName>
    </submittedName>
</protein>
<evidence type="ECO:0000256" key="5">
    <source>
        <dbReference type="PROSITE-ProRule" id="PRU00335"/>
    </source>
</evidence>
<feature type="domain" description="HTH tetR-type" evidence="7">
    <location>
        <begin position="29"/>
        <end position="89"/>
    </location>
</feature>
<dbReference type="PROSITE" id="PS50977">
    <property type="entry name" value="HTH_TETR_2"/>
    <property type="match status" value="1"/>
</dbReference>
<dbReference type="Gene3D" id="1.10.357.10">
    <property type="entry name" value="Tetracycline Repressor, domain 2"/>
    <property type="match status" value="1"/>
</dbReference>
<evidence type="ECO:0000256" key="1">
    <source>
        <dbReference type="ARBA" id="ARBA00022491"/>
    </source>
</evidence>
<feature type="DNA-binding region" description="H-T-H motif" evidence="5">
    <location>
        <begin position="52"/>
        <end position="71"/>
    </location>
</feature>
<evidence type="ECO:0000259" key="7">
    <source>
        <dbReference type="PROSITE" id="PS50977"/>
    </source>
</evidence>
<dbReference type="SUPFAM" id="SSF46689">
    <property type="entry name" value="Homeodomain-like"/>
    <property type="match status" value="1"/>
</dbReference>
<reference evidence="8" key="1">
    <citation type="submission" date="2022-10" db="EMBL/GenBank/DDBJ databases">
        <title>The complete genomes of actinobacterial strains from the NBC collection.</title>
        <authorList>
            <person name="Joergensen T.S."/>
            <person name="Alvarez Arevalo M."/>
            <person name="Sterndorff E.B."/>
            <person name="Faurdal D."/>
            <person name="Vuksanovic O."/>
            <person name="Mourched A.-S."/>
            <person name="Charusanti P."/>
            <person name="Shaw S."/>
            <person name="Blin K."/>
            <person name="Weber T."/>
        </authorList>
    </citation>
    <scope>NUCLEOTIDE SEQUENCE</scope>
    <source>
        <strain evidence="8">NBC_00222</strain>
    </source>
</reference>
<keyword evidence="3 5" id="KW-0238">DNA-binding</keyword>
<evidence type="ECO:0000256" key="4">
    <source>
        <dbReference type="ARBA" id="ARBA00023163"/>
    </source>
</evidence>
<dbReference type="InterPro" id="IPR009057">
    <property type="entry name" value="Homeodomain-like_sf"/>
</dbReference>
<evidence type="ECO:0000313" key="9">
    <source>
        <dbReference type="Proteomes" id="UP001432222"/>
    </source>
</evidence>
<dbReference type="RefSeq" id="WP_328953258.1">
    <property type="nucleotide sequence ID" value="NZ_CP108110.1"/>
</dbReference>
<feature type="region of interest" description="Disordered" evidence="6">
    <location>
        <begin position="1"/>
        <end position="26"/>
    </location>
</feature>
<name>A0ABZ1TVN7_9ACTN</name>
<dbReference type="SUPFAM" id="SSF48498">
    <property type="entry name" value="Tetracyclin repressor-like, C-terminal domain"/>
    <property type="match status" value="1"/>
</dbReference>
<dbReference type="PANTHER" id="PTHR30055">
    <property type="entry name" value="HTH-TYPE TRANSCRIPTIONAL REGULATOR RUTR"/>
    <property type="match status" value="1"/>
</dbReference>
<organism evidence="8 9">
    <name type="scientific">Kitasatospora purpeofusca</name>
    <dbReference type="NCBI Taxonomy" id="67352"/>
    <lineage>
        <taxon>Bacteria</taxon>
        <taxon>Bacillati</taxon>
        <taxon>Actinomycetota</taxon>
        <taxon>Actinomycetes</taxon>
        <taxon>Kitasatosporales</taxon>
        <taxon>Streptomycetaceae</taxon>
        <taxon>Kitasatospora</taxon>
    </lineage>
</organism>
<proteinExistence type="predicted"/>
<evidence type="ECO:0000256" key="2">
    <source>
        <dbReference type="ARBA" id="ARBA00023015"/>
    </source>
</evidence>
<dbReference type="InterPro" id="IPR050109">
    <property type="entry name" value="HTH-type_TetR-like_transc_reg"/>
</dbReference>
<dbReference type="PANTHER" id="PTHR30055:SF226">
    <property type="entry name" value="HTH-TYPE TRANSCRIPTIONAL REGULATOR PKSA"/>
    <property type="match status" value="1"/>
</dbReference>
<keyword evidence="9" id="KW-1185">Reference proteome</keyword>
<dbReference type="EMBL" id="CP108110">
    <property type="protein sequence ID" value="WUQ82189.1"/>
    <property type="molecule type" value="Genomic_DNA"/>
</dbReference>
<gene>
    <name evidence="8" type="ORF">OHA16_03855</name>
</gene>
<evidence type="ECO:0000256" key="6">
    <source>
        <dbReference type="SAM" id="MobiDB-lite"/>
    </source>
</evidence>
<dbReference type="InterPro" id="IPR039538">
    <property type="entry name" value="BetI_C"/>
</dbReference>
<keyword evidence="4" id="KW-0804">Transcription</keyword>
<feature type="compositionally biased region" description="Pro residues" evidence="6">
    <location>
        <begin position="1"/>
        <end position="10"/>
    </location>
</feature>
<dbReference type="Proteomes" id="UP001432222">
    <property type="component" value="Chromosome"/>
</dbReference>
<dbReference type="InterPro" id="IPR001647">
    <property type="entry name" value="HTH_TetR"/>
</dbReference>
<keyword evidence="1" id="KW-0678">Repressor</keyword>
<evidence type="ECO:0000256" key="3">
    <source>
        <dbReference type="ARBA" id="ARBA00023125"/>
    </source>
</evidence>
<keyword evidence="2" id="KW-0805">Transcription regulation</keyword>
<sequence>MSTTPDPTPSTPSAGRSAGLARGRGRKGAERREALLDAAEEVLVAEGGPEWTMRAVAAAAGVRLGHLQYYFPTHAELVAAVLERVLRRSAERLAPLLSADADAPGAATGVVTTLLAEQEDARLMRLFVEVWALAARDASVAAAVRGFYRDYRDQVTAFLARRHPDLPEEERRARAGVFIMLIEGASLFRSGVAGERDPATDEALLRTALALLGP</sequence>
<accession>A0ABZ1TVN7</accession>
<evidence type="ECO:0000313" key="8">
    <source>
        <dbReference type="EMBL" id="WUQ82189.1"/>
    </source>
</evidence>
<dbReference type="InterPro" id="IPR036271">
    <property type="entry name" value="Tet_transcr_reg_TetR-rel_C_sf"/>
</dbReference>
<dbReference type="Pfam" id="PF13977">
    <property type="entry name" value="TetR_C_6"/>
    <property type="match status" value="1"/>
</dbReference>
<dbReference type="Pfam" id="PF00440">
    <property type="entry name" value="TetR_N"/>
    <property type="match status" value="1"/>
</dbReference>